<keyword evidence="3" id="KW-1185">Reference proteome</keyword>
<gene>
    <name evidence="2" type="ORF">PGLA1383_LOCUS16510</name>
</gene>
<organism evidence="2 3">
    <name type="scientific">Polarella glacialis</name>
    <name type="common">Dinoflagellate</name>
    <dbReference type="NCBI Taxonomy" id="89957"/>
    <lineage>
        <taxon>Eukaryota</taxon>
        <taxon>Sar</taxon>
        <taxon>Alveolata</taxon>
        <taxon>Dinophyceae</taxon>
        <taxon>Suessiales</taxon>
        <taxon>Suessiaceae</taxon>
        <taxon>Polarella</taxon>
    </lineage>
</organism>
<sequence length="136" mass="15170">ASSRMAASLTSLLPLPQVPIDEDEDQRFLTEMASGNLQQTQLPQELHRHLQMRKFPQLEPLEQQAGRGQCIILLPAFGGANDAMRLRNGGRRLEKVRPNKALRVLHTAASEPSLGNKPSLRRSHVWRAASPPAMHE</sequence>
<accession>A0A813ECU3</accession>
<feature type="non-terminal residue" evidence="2">
    <location>
        <position position="136"/>
    </location>
</feature>
<evidence type="ECO:0000313" key="3">
    <source>
        <dbReference type="Proteomes" id="UP000654075"/>
    </source>
</evidence>
<dbReference type="Proteomes" id="UP000654075">
    <property type="component" value="Unassembled WGS sequence"/>
</dbReference>
<feature type="non-terminal residue" evidence="2">
    <location>
        <position position="1"/>
    </location>
</feature>
<reference evidence="2" key="1">
    <citation type="submission" date="2021-02" db="EMBL/GenBank/DDBJ databases">
        <authorList>
            <person name="Dougan E. K."/>
            <person name="Rhodes N."/>
            <person name="Thang M."/>
            <person name="Chan C."/>
        </authorList>
    </citation>
    <scope>NUCLEOTIDE SEQUENCE</scope>
</reference>
<feature type="region of interest" description="Disordered" evidence="1">
    <location>
        <begin position="107"/>
        <end position="136"/>
    </location>
</feature>
<protein>
    <submittedName>
        <fullName evidence="2">Uncharacterized protein</fullName>
    </submittedName>
</protein>
<comment type="caution">
    <text evidence="2">The sequence shown here is derived from an EMBL/GenBank/DDBJ whole genome shotgun (WGS) entry which is preliminary data.</text>
</comment>
<evidence type="ECO:0000313" key="2">
    <source>
        <dbReference type="EMBL" id="CAE8598096.1"/>
    </source>
</evidence>
<dbReference type="EMBL" id="CAJNNV010010022">
    <property type="protein sequence ID" value="CAE8598096.1"/>
    <property type="molecule type" value="Genomic_DNA"/>
</dbReference>
<name>A0A813ECU3_POLGL</name>
<proteinExistence type="predicted"/>
<dbReference type="AlphaFoldDB" id="A0A813ECU3"/>
<evidence type="ECO:0000256" key="1">
    <source>
        <dbReference type="SAM" id="MobiDB-lite"/>
    </source>
</evidence>